<comment type="similarity">
    <text evidence="1">Belongs to the multi antimicrobial extrusion (MATE) (TC 2.A.66.1) family.</text>
</comment>
<organism evidence="3 4">
    <name type="scientific">Fistulifera solaris</name>
    <name type="common">Oleaginous diatom</name>
    <dbReference type="NCBI Taxonomy" id="1519565"/>
    <lineage>
        <taxon>Eukaryota</taxon>
        <taxon>Sar</taxon>
        <taxon>Stramenopiles</taxon>
        <taxon>Ochrophyta</taxon>
        <taxon>Bacillariophyta</taxon>
        <taxon>Bacillariophyceae</taxon>
        <taxon>Bacillariophycidae</taxon>
        <taxon>Naviculales</taxon>
        <taxon>Naviculaceae</taxon>
        <taxon>Fistulifera</taxon>
    </lineage>
</organism>
<keyword evidence="2" id="KW-0812">Transmembrane</keyword>
<proteinExistence type="inferred from homology"/>
<feature type="transmembrane region" description="Helical" evidence="2">
    <location>
        <begin position="232"/>
        <end position="251"/>
    </location>
</feature>
<feature type="transmembrane region" description="Helical" evidence="2">
    <location>
        <begin position="121"/>
        <end position="143"/>
    </location>
</feature>
<dbReference type="GO" id="GO:0015297">
    <property type="term" value="F:antiporter activity"/>
    <property type="evidence" value="ECO:0007669"/>
    <property type="project" value="InterPro"/>
</dbReference>
<reference evidence="3 4" key="1">
    <citation type="journal article" date="2015" name="Plant Cell">
        <title>Oil accumulation by the oleaginous diatom Fistulifera solaris as revealed by the genome and transcriptome.</title>
        <authorList>
            <person name="Tanaka T."/>
            <person name="Maeda Y."/>
            <person name="Veluchamy A."/>
            <person name="Tanaka M."/>
            <person name="Abida H."/>
            <person name="Marechal E."/>
            <person name="Bowler C."/>
            <person name="Muto M."/>
            <person name="Sunaga Y."/>
            <person name="Tanaka M."/>
            <person name="Yoshino T."/>
            <person name="Taniguchi T."/>
            <person name="Fukuda Y."/>
            <person name="Nemoto M."/>
            <person name="Matsumoto M."/>
            <person name="Wong P.S."/>
            <person name="Aburatani S."/>
            <person name="Fujibuchi W."/>
        </authorList>
    </citation>
    <scope>NUCLEOTIDE SEQUENCE [LARGE SCALE GENOMIC DNA]</scope>
    <source>
        <strain evidence="3 4">JPCC DA0580</strain>
    </source>
</reference>
<dbReference type="InterPro" id="IPR002528">
    <property type="entry name" value="MATE_fam"/>
</dbReference>
<dbReference type="GO" id="GO:0016020">
    <property type="term" value="C:membrane"/>
    <property type="evidence" value="ECO:0007669"/>
    <property type="project" value="InterPro"/>
</dbReference>
<feature type="transmembrane region" description="Helical" evidence="2">
    <location>
        <begin position="427"/>
        <end position="450"/>
    </location>
</feature>
<keyword evidence="2" id="KW-0472">Membrane</keyword>
<feature type="transmembrane region" description="Helical" evidence="2">
    <location>
        <begin position="199"/>
        <end position="220"/>
    </location>
</feature>
<dbReference type="GO" id="GO:0042910">
    <property type="term" value="F:xenobiotic transmembrane transporter activity"/>
    <property type="evidence" value="ECO:0007669"/>
    <property type="project" value="InterPro"/>
</dbReference>
<dbReference type="OrthoDB" id="2126698at2759"/>
<comment type="caution">
    <text evidence="3">The sequence shown here is derived from an EMBL/GenBank/DDBJ whole genome shotgun (WGS) entry which is preliminary data.</text>
</comment>
<evidence type="ECO:0000256" key="1">
    <source>
        <dbReference type="ARBA" id="ARBA00010199"/>
    </source>
</evidence>
<name>A0A1Z5KME8_FISSO</name>
<dbReference type="Pfam" id="PF01554">
    <property type="entry name" value="MatE"/>
    <property type="match status" value="2"/>
</dbReference>
<dbReference type="InParanoid" id="A0A1Z5KME8"/>
<protein>
    <submittedName>
        <fullName evidence="3">Multidrug resistance protein, MATE family</fullName>
    </submittedName>
</protein>
<dbReference type="EMBL" id="BDSP01000257">
    <property type="protein sequence ID" value="GAX27459.1"/>
    <property type="molecule type" value="Genomic_DNA"/>
</dbReference>
<gene>
    <name evidence="3" type="ORF">FisN_23Hh077</name>
</gene>
<evidence type="ECO:0000313" key="4">
    <source>
        <dbReference type="Proteomes" id="UP000198406"/>
    </source>
</evidence>
<dbReference type="AlphaFoldDB" id="A0A1Z5KME8"/>
<dbReference type="Proteomes" id="UP000198406">
    <property type="component" value="Unassembled WGS sequence"/>
</dbReference>
<keyword evidence="2" id="KW-1133">Transmembrane helix</keyword>
<evidence type="ECO:0000313" key="3">
    <source>
        <dbReference type="EMBL" id="GAX27459.1"/>
    </source>
</evidence>
<keyword evidence="4" id="KW-1185">Reference proteome</keyword>
<evidence type="ECO:0000256" key="2">
    <source>
        <dbReference type="SAM" id="Phobius"/>
    </source>
</evidence>
<feature type="transmembrane region" description="Helical" evidence="2">
    <location>
        <begin position="357"/>
        <end position="377"/>
    </location>
</feature>
<feature type="transmembrane region" description="Helical" evidence="2">
    <location>
        <begin position="318"/>
        <end position="337"/>
    </location>
</feature>
<feature type="transmembrane region" description="Helical" evidence="2">
    <location>
        <begin position="462"/>
        <end position="482"/>
    </location>
</feature>
<feature type="transmembrane region" description="Helical" evidence="2">
    <location>
        <begin position="397"/>
        <end position="415"/>
    </location>
</feature>
<dbReference type="PANTHER" id="PTHR11206">
    <property type="entry name" value="MULTIDRUG RESISTANCE PROTEIN"/>
    <property type="match status" value="1"/>
</dbReference>
<accession>A0A1Z5KME8</accession>
<sequence>MPDEEKGSLIQSIAFDALPTQDDELDNKDDSKPITSETLRPSAWQDAYDTIILGIPIFGSMLSWVGMKTTDSALLGHISAQALVASSLSDLFTMCTGVFIQARVLSILCGNAVGAGNPKLAGIYLQVSLWVLMGVVLLIMLIWQTTAWFWTLMGTESMAASMAGYYARVLSLSLPAQLGFSQLSQYFQAQRIMHPEVNAATVAMLLNLIAGLVFVLGVGIPEWEGYGFRACPWVTTCVVYFQLAFLWIIYIHKQQLHQPCWGGWKWSEVTSTRIRTFLDLYVPAALASASDFWRVAVIGTFVAKYLGETAVAVFNTSYRVMWIVLTLISALSSAAGIQTTIRLGKQDALGAKQAGEVGIYMSAVILTLLGGFIVGNIRLLGRLFTADEQFLAELDGAKWPFMTTLVLMNLSIAIERIPYSMGRTREVFWYGFLASWGGQVPGVFFCLKYWRMDLVGLYTGMTLGYAMLTLLYGYMCFTSDWVHFAQVARHRSEIEDDEVVQTRNEMTSDDVQLSLLNPE</sequence>